<keyword evidence="7" id="KW-1185">Reference proteome</keyword>
<evidence type="ECO:0000256" key="2">
    <source>
        <dbReference type="ARBA" id="ARBA00005722"/>
    </source>
</evidence>
<evidence type="ECO:0000313" key="7">
    <source>
        <dbReference type="Proteomes" id="UP001500021"/>
    </source>
</evidence>
<evidence type="ECO:0000256" key="3">
    <source>
        <dbReference type="ARBA" id="ARBA00022729"/>
    </source>
</evidence>
<accession>A0ABP3WE00</accession>
<comment type="similarity">
    <text evidence="2">Belongs to the MipA/OmpV family.</text>
</comment>
<gene>
    <name evidence="6" type="ORF">GCM10009111_10580</name>
</gene>
<dbReference type="Pfam" id="PF06629">
    <property type="entry name" value="MipA"/>
    <property type="match status" value="1"/>
</dbReference>
<comment type="subcellular location">
    <subcellularLocation>
        <location evidence="1">Cell outer membrane</location>
    </subcellularLocation>
</comment>
<dbReference type="PANTHER" id="PTHR38776">
    <property type="entry name" value="MLTA-INTERACTING PROTEIN-RELATED"/>
    <property type="match status" value="1"/>
</dbReference>
<dbReference type="Proteomes" id="UP001500021">
    <property type="component" value="Unassembled WGS sequence"/>
</dbReference>
<evidence type="ECO:0000313" key="6">
    <source>
        <dbReference type="EMBL" id="GAA0814144.1"/>
    </source>
</evidence>
<proteinExistence type="inferred from homology"/>
<organism evidence="6 7">
    <name type="scientific">Colwellia asteriadis</name>
    <dbReference type="NCBI Taxonomy" id="517723"/>
    <lineage>
        <taxon>Bacteria</taxon>
        <taxon>Pseudomonadati</taxon>
        <taxon>Pseudomonadota</taxon>
        <taxon>Gammaproteobacteria</taxon>
        <taxon>Alteromonadales</taxon>
        <taxon>Colwelliaceae</taxon>
        <taxon>Colwellia</taxon>
    </lineage>
</organism>
<dbReference type="RefSeq" id="WP_215980807.1">
    <property type="nucleotide sequence ID" value="NZ_BAAAFA010000003.1"/>
</dbReference>
<dbReference type="PANTHER" id="PTHR38776:SF1">
    <property type="entry name" value="MLTA-INTERACTING PROTEIN-RELATED"/>
    <property type="match status" value="1"/>
</dbReference>
<evidence type="ECO:0000256" key="4">
    <source>
        <dbReference type="ARBA" id="ARBA00023136"/>
    </source>
</evidence>
<keyword evidence="3" id="KW-0732">Signal</keyword>
<keyword evidence="4" id="KW-0472">Membrane</keyword>
<protein>
    <recommendedName>
        <fullName evidence="8">MipA/OmpV family protein</fullName>
    </recommendedName>
</protein>
<name>A0ABP3WE00_9GAMM</name>
<reference evidence="7" key="1">
    <citation type="journal article" date="2019" name="Int. J. Syst. Evol. Microbiol.">
        <title>The Global Catalogue of Microorganisms (GCM) 10K type strain sequencing project: providing services to taxonomists for standard genome sequencing and annotation.</title>
        <authorList>
            <consortium name="The Broad Institute Genomics Platform"/>
            <consortium name="The Broad Institute Genome Sequencing Center for Infectious Disease"/>
            <person name="Wu L."/>
            <person name="Ma J."/>
        </authorList>
    </citation>
    <scope>NUCLEOTIDE SEQUENCE [LARGE SCALE GENOMIC DNA]</scope>
    <source>
        <strain evidence="7">JCM 15608</strain>
    </source>
</reference>
<evidence type="ECO:0000256" key="5">
    <source>
        <dbReference type="ARBA" id="ARBA00023237"/>
    </source>
</evidence>
<comment type="caution">
    <text evidence="6">The sequence shown here is derived from an EMBL/GenBank/DDBJ whole genome shotgun (WGS) entry which is preliminary data.</text>
</comment>
<evidence type="ECO:0000256" key="1">
    <source>
        <dbReference type="ARBA" id="ARBA00004442"/>
    </source>
</evidence>
<sequence>MSNTAFASDTNTAVNPNAPIVKDSFEWQLIVDFSAFYQQSTLQDVKQTDFVHFIQPALYIDLSYKGFFLQSNQRRSSAVLEGAEFGYQITVQDNWQLDILAKSYLNGFDPNDLVEYLNANPVLFSGLRERDSTGGVALRYSHFFENAIFSLDIAAAHSGDDAFGEDVTGVIIDSFYSYLLPYRNWDIYLGAGLTYYQDNIVNYYYGIQSVEATPQRPEFTADSAVRAQLEIYAQYPLSASWSFNGGVTQSIYSPSIKDSPLVDRNFITQVMVGVQYVF</sequence>
<dbReference type="EMBL" id="BAAAFA010000003">
    <property type="protein sequence ID" value="GAA0814144.1"/>
    <property type="molecule type" value="Genomic_DNA"/>
</dbReference>
<keyword evidence="5" id="KW-0998">Cell outer membrane</keyword>
<dbReference type="InterPro" id="IPR010583">
    <property type="entry name" value="MipA"/>
</dbReference>
<evidence type="ECO:0008006" key="8">
    <source>
        <dbReference type="Google" id="ProtNLM"/>
    </source>
</evidence>